<accession>A0A1M7N9Q2</accession>
<keyword evidence="2" id="KW-1185">Reference proteome</keyword>
<dbReference type="EMBL" id="FRCP01000026">
    <property type="protein sequence ID" value="SHN00368.1"/>
    <property type="molecule type" value="Genomic_DNA"/>
</dbReference>
<sequence>MIMNQHALVLIGKKGEKIFRKIYNGPKVPYEKLMIESEEIKKQWKTAENDKNIGTAFEVENTDK</sequence>
<dbReference type="AlphaFoldDB" id="A0A1M7N9Q2"/>
<gene>
    <name evidence="1" type="ORF">SAMN02746066_04324</name>
</gene>
<proteinExistence type="predicted"/>
<reference evidence="1 2" key="1">
    <citation type="submission" date="2016-11" db="EMBL/GenBank/DDBJ databases">
        <authorList>
            <person name="Jaros S."/>
            <person name="Januszkiewicz K."/>
            <person name="Wedrychowicz H."/>
        </authorList>
    </citation>
    <scope>NUCLEOTIDE SEQUENCE [LARGE SCALE GENOMIC DNA]</scope>
    <source>
        <strain evidence="1 2">DSM 15930</strain>
    </source>
</reference>
<name>A0A1M7N9Q2_9FIRM</name>
<dbReference type="Proteomes" id="UP000184038">
    <property type="component" value="Unassembled WGS sequence"/>
</dbReference>
<dbReference type="STRING" id="1120996.SAMN02746066_04324"/>
<protein>
    <submittedName>
        <fullName evidence="1">Uncharacterized protein</fullName>
    </submittedName>
</protein>
<evidence type="ECO:0000313" key="2">
    <source>
        <dbReference type="Proteomes" id="UP000184038"/>
    </source>
</evidence>
<evidence type="ECO:0000313" key="1">
    <source>
        <dbReference type="EMBL" id="SHN00368.1"/>
    </source>
</evidence>
<organism evidence="1 2">
    <name type="scientific">Anaerosporobacter mobilis DSM 15930</name>
    <dbReference type="NCBI Taxonomy" id="1120996"/>
    <lineage>
        <taxon>Bacteria</taxon>
        <taxon>Bacillati</taxon>
        <taxon>Bacillota</taxon>
        <taxon>Clostridia</taxon>
        <taxon>Lachnospirales</taxon>
        <taxon>Lachnospiraceae</taxon>
        <taxon>Anaerosporobacter</taxon>
    </lineage>
</organism>
<dbReference type="RefSeq" id="WP_073291306.1">
    <property type="nucleotide sequence ID" value="NZ_FRCP01000026.1"/>
</dbReference>